<keyword evidence="3 5" id="KW-1133">Transmembrane helix</keyword>
<dbReference type="GeneID" id="24257497"/>
<dbReference type="Proteomes" id="UP000028181">
    <property type="component" value="Chromosome I"/>
</dbReference>
<protein>
    <recommendedName>
        <fullName evidence="5">Probable membrane transporter protein</fullName>
    </recommendedName>
</protein>
<dbReference type="eggNOG" id="COG0730">
    <property type="taxonomic scope" value="Bacteria"/>
</dbReference>
<dbReference type="InterPro" id="IPR002781">
    <property type="entry name" value="TM_pro_TauE-like"/>
</dbReference>
<evidence type="ECO:0000313" key="6">
    <source>
        <dbReference type="EMBL" id="CDN49879.1"/>
    </source>
</evidence>
<dbReference type="RefSeq" id="WP_197560168.1">
    <property type="nucleotide sequence ID" value="NZ_HG938353.1"/>
</dbReference>
<dbReference type="GO" id="GO:0005886">
    <property type="term" value="C:plasma membrane"/>
    <property type="evidence" value="ECO:0007669"/>
    <property type="project" value="UniProtKB-SubCell"/>
</dbReference>
<reference evidence="7" key="1">
    <citation type="journal article" date="2014" name="BMC Genomics">
        <title>Genome sequencing of two Neorhizobium galegae strains reveals a noeT gene responsible for the unusual acetylation of the nodulation factors.</title>
        <authorList>
            <person name="Osterman J."/>
            <person name="Marsh J."/>
            <person name="Laine P.K."/>
            <person name="Zeng Z."/>
            <person name="Alatalo E."/>
            <person name="Sullivan J.T."/>
            <person name="Young J.P."/>
            <person name="Thomas-Oates J."/>
            <person name="Paulin L."/>
            <person name="Lindstrom K."/>
        </authorList>
    </citation>
    <scope>NUCLEOTIDE SEQUENCE [LARGE SCALE GENOMIC DNA]</scope>
    <source>
        <strain evidence="7">HAMBI 540</strain>
    </source>
</reference>
<keyword evidence="2 5" id="KW-0812">Transmembrane</keyword>
<evidence type="ECO:0000313" key="7">
    <source>
        <dbReference type="Proteomes" id="UP000028181"/>
    </source>
</evidence>
<dbReference type="Pfam" id="PF01925">
    <property type="entry name" value="TauE"/>
    <property type="match status" value="1"/>
</dbReference>
<feature type="transmembrane region" description="Helical" evidence="5">
    <location>
        <begin position="71"/>
        <end position="89"/>
    </location>
</feature>
<feature type="transmembrane region" description="Helical" evidence="5">
    <location>
        <begin position="192"/>
        <end position="212"/>
    </location>
</feature>
<keyword evidence="4 5" id="KW-0472">Membrane</keyword>
<dbReference type="AlphaFoldDB" id="A0A068SVN8"/>
<evidence type="ECO:0000256" key="5">
    <source>
        <dbReference type="RuleBase" id="RU363041"/>
    </source>
</evidence>
<dbReference type="KEGG" id="ngg:RG540_CH37220"/>
<comment type="subcellular location">
    <subcellularLocation>
        <location evidence="5">Cell membrane</location>
        <topology evidence="5">Multi-pass membrane protein</topology>
    </subcellularLocation>
    <subcellularLocation>
        <location evidence="1">Membrane</location>
        <topology evidence="1">Multi-pass membrane protein</topology>
    </subcellularLocation>
</comment>
<dbReference type="EMBL" id="HG938353">
    <property type="protein sequence ID" value="CDN49879.1"/>
    <property type="molecule type" value="Genomic_DNA"/>
</dbReference>
<evidence type="ECO:0000256" key="3">
    <source>
        <dbReference type="ARBA" id="ARBA00022989"/>
    </source>
</evidence>
<keyword evidence="5" id="KW-1003">Cell membrane</keyword>
<proteinExistence type="inferred from homology"/>
<feature type="transmembrane region" description="Helical" evidence="5">
    <location>
        <begin position="30"/>
        <end position="51"/>
    </location>
</feature>
<feature type="transmembrane region" description="Helical" evidence="5">
    <location>
        <begin position="125"/>
        <end position="147"/>
    </location>
</feature>
<sequence length="245" mass="26421">MTVVILIGMAVTVFLTSLLSGIFGMAGGLILLWVLLFLYPVGTAIAFHGIIQMVSNGSRAWFSRAYIDYRILGILCLGVAVSAAVLFSVNYVPDLVIVLIGVGLMPILVWLPVKRLQLDASKPLHAFICGLFSGALTISVGVAGPTVDIFFIRTQMDRRKIIATKASIQTLSHLTKVAFYWSAASGLPTSDWISILLAAPIAILGAHVGNGILQKMTDQNFRAWTRWVVTGVGAVYFTQGLLKLI</sequence>
<organism evidence="6 7">
    <name type="scientific">Neorhizobium galegae bv. orientalis str. HAMBI 540</name>
    <dbReference type="NCBI Taxonomy" id="1028800"/>
    <lineage>
        <taxon>Bacteria</taxon>
        <taxon>Pseudomonadati</taxon>
        <taxon>Pseudomonadota</taxon>
        <taxon>Alphaproteobacteria</taxon>
        <taxon>Hyphomicrobiales</taxon>
        <taxon>Rhizobiaceae</taxon>
        <taxon>Rhizobium/Agrobacterium group</taxon>
        <taxon>Neorhizobium</taxon>
    </lineage>
</organism>
<feature type="transmembrane region" description="Helical" evidence="5">
    <location>
        <begin position="224"/>
        <end position="242"/>
    </location>
</feature>
<evidence type="ECO:0000256" key="1">
    <source>
        <dbReference type="ARBA" id="ARBA00004141"/>
    </source>
</evidence>
<accession>A0A068SVN8</accession>
<feature type="transmembrane region" description="Helical" evidence="5">
    <location>
        <begin position="95"/>
        <end position="113"/>
    </location>
</feature>
<name>A0A068SVN8_NEOGA</name>
<comment type="similarity">
    <text evidence="5">Belongs to the 4-toluene sulfonate uptake permease (TSUP) (TC 2.A.102) family.</text>
</comment>
<gene>
    <name evidence="6" type="ORF">RG540_CH37220</name>
</gene>
<evidence type="ECO:0000256" key="2">
    <source>
        <dbReference type="ARBA" id="ARBA00022692"/>
    </source>
</evidence>
<dbReference type="HOGENOM" id="CLU_054750_4_1_5"/>
<keyword evidence="7" id="KW-1185">Reference proteome</keyword>
<dbReference type="PATRIC" id="fig|1028800.3.peg.3775"/>
<evidence type="ECO:0000256" key="4">
    <source>
        <dbReference type="ARBA" id="ARBA00023136"/>
    </source>
</evidence>